<proteinExistence type="inferred from homology"/>
<organism evidence="4 5">
    <name type="scientific">Flavobacterium agri</name>
    <dbReference type="NCBI Taxonomy" id="2743471"/>
    <lineage>
        <taxon>Bacteria</taxon>
        <taxon>Pseudomonadati</taxon>
        <taxon>Bacteroidota</taxon>
        <taxon>Flavobacteriia</taxon>
        <taxon>Flavobacteriales</taxon>
        <taxon>Flavobacteriaceae</taxon>
        <taxon>Flavobacterium</taxon>
    </lineage>
</organism>
<name>A0A7Y8XZ80_9FLAO</name>
<accession>A0A7Y8XZ80</accession>
<dbReference type="FunFam" id="3.40.50.720:FF:000594">
    <property type="entry name" value="Short-chain oxidoreductase"/>
    <property type="match status" value="1"/>
</dbReference>
<dbReference type="SUPFAM" id="SSF51735">
    <property type="entry name" value="NAD(P)-binding Rossmann-fold domains"/>
    <property type="match status" value="1"/>
</dbReference>
<gene>
    <name evidence="4" type="ORF">HZF10_01825</name>
</gene>
<dbReference type="Proteomes" id="UP000535020">
    <property type="component" value="Unassembled WGS sequence"/>
</dbReference>
<keyword evidence="5" id="KW-1185">Reference proteome</keyword>
<dbReference type="AlphaFoldDB" id="A0A7Y8XZ80"/>
<reference evidence="4 5" key="1">
    <citation type="submission" date="2020-07" db="EMBL/GenBank/DDBJ databases">
        <authorList>
            <person name="Sun Q."/>
        </authorList>
    </citation>
    <scope>NUCLEOTIDE SEQUENCE [LARGE SCALE GENOMIC DNA]</scope>
    <source>
        <strain evidence="4 5">MAH-1</strain>
    </source>
</reference>
<dbReference type="GO" id="GO:0016491">
    <property type="term" value="F:oxidoreductase activity"/>
    <property type="evidence" value="ECO:0007669"/>
    <property type="project" value="UniProtKB-KW"/>
</dbReference>
<keyword evidence="2" id="KW-0560">Oxidoreductase</keyword>
<dbReference type="PRINTS" id="PR00081">
    <property type="entry name" value="GDHRDH"/>
</dbReference>
<dbReference type="Pfam" id="PF00106">
    <property type="entry name" value="adh_short"/>
    <property type="match status" value="1"/>
</dbReference>
<evidence type="ECO:0000256" key="3">
    <source>
        <dbReference type="ARBA" id="ARBA00071493"/>
    </source>
</evidence>
<dbReference type="PANTHER" id="PTHR24320">
    <property type="entry name" value="RETINOL DEHYDROGENASE"/>
    <property type="match status" value="1"/>
</dbReference>
<dbReference type="EMBL" id="JACBJI010000001">
    <property type="protein sequence ID" value="NYA69642.1"/>
    <property type="molecule type" value="Genomic_DNA"/>
</dbReference>
<sequence>MSLIKTKFGFQSKASEIIDGIDLSGKNVIVTGANSGIGIETARAMAQAGASVTLAVRDISAGEKAAREIRSTTGNRDVEVRHLDLSRLESVNEFVGQWTEPLHVLINNAGVMALPELQKTSFGIEMQFMTNYLGHFALTRGLHPFLRQTVSARVVMVSSSGHLLSPVVFGDVNFDFRPYDAWNAYAQSKTACILFAIEADKRWADDGIRVNALNPGAIQTNLQKYVGGKLQSKPEFHKTPQQGAATSVLLAASPLLDGIGGRYFENSNEAPTVYKRPAIFEGVAHYALDKEEASKLWNVSKDFIRV</sequence>
<evidence type="ECO:0000256" key="1">
    <source>
        <dbReference type="ARBA" id="ARBA00006484"/>
    </source>
</evidence>
<dbReference type="CDD" id="cd05327">
    <property type="entry name" value="retinol-DH_like_SDR_c_like"/>
    <property type="match status" value="1"/>
</dbReference>
<comment type="caution">
    <text evidence="4">The sequence shown here is derived from an EMBL/GenBank/DDBJ whole genome shotgun (WGS) entry which is preliminary data.</text>
</comment>
<dbReference type="InterPro" id="IPR036291">
    <property type="entry name" value="NAD(P)-bd_dom_sf"/>
</dbReference>
<evidence type="ECO:0000256" key="2">
    <source>
        <dbReference type="ARBA" id="ARBA00023002"/>
    </source>
</evidence>
<evidence type="ECO:0000313" key="4">
    <source>
        <dbReference type="EMBL" id="NYA69642.1"/>
    </source>
</evidence>
<dbReference type="PANTHER" id="PTHR24320:SF148">
    <property type="entry name" value="NAD(P)-BINDING ROSSMANN-FOLD SUPERFAMILY PROTEIN"/>
    <property type="match status" value="1"/>
</dbReference>
<evidence type="ECO:0000313" key="5">
    <source>
        <dbReference type="Proteomes" id="UP000535020"/>
    </source>
</evidence>
<dbReference type="RefSeq" id="WP_176004466.1">
    <property type="nucleotide sequence ID" value="NZ_JABWMI010000003.1"/>
</dbReference>
<dbReference type="InterPro" id="IPR002347">
    <property type="entry name" value="SDR_fam"/>
</dbReference>
<comment type="similarity">
    <text evidence="1">Belongs to the short-chain dehydrogenases/reductases (SDR) family.</text>
</comment>
<protein>
    <recommendedName>
        <fullName evidence="3">Probable oxidoreductase</fullName>
    </recommendedName>
</protein>
<dbReference type="Gene3D" id="3.40.50.720">
    <property type="entry name" value="NAD(P)-binding Rossmann-like Domain"/>
    <property type="match status" value="1"/>
</dbReference>